<dbReference type="GO" id="GO:0019867">
    <property type="term" value="C:outer membrane"/>
    <property type="evidence" value="ECO:0007669"/>
    <property type="project" value="InterPro"/>
</dbReference>
<sequence>MISRLHHSLVLSLLLLLSVPVSAATVSTDTVCPPAEGKSGKSFIKKFIDYFGNANKGKDTKGMDFSIIGGPYYNTDMGLGIGLVASGLYRTADTDSILPPSNASLFGKISTKGFASIGIRGTHIAPEDTYRITYIAEFLADPSDYWGIGYEMANNDANESNMKRTGVKINGAFLFHLGSNIYAGPKVMFDYIHAFKIERPDLLMGMRTSLLNTGIGVTLSYDSRDVLTNPHRGIYASVSQSFRPRFMGNKYAFSTTELQLDGYRPLWNGATLAGDLRATFNIGNPSWYMMAQVGGSYFMRGYYEGRYRDKNMMAAQVELRQHLWRRIGIVAWGGTATVFSKFSQVQMRRMLPNAGVGFRWEFKKDVNVRFDIGFGKSGQNGFMFNINEAF</sequence>
<evidence type="ECO:0000313" key="6">
    <source>
        <dbReference type="Proteomes" id="UP000297635"/>
    </source>
</evidence>
<dbReference type="Proteomes" id="UP000297635">
    <property type="component" value="Unassembled WGS sequence"/>
</dbReference>
<dbReference type="Gene3D" id="2.40.160.50">
    <property type="entry name" value="membrane protein fhac: a member of the omp85/tpsb transporter family"/>
    <property type="match status" value="1"/>
</dbReference>
<evidence type="ECO:0000313" key="5">
    <source>
        <dbReference type="EMBL" id="TGG39912.1"/>
    </source>
</evidence>
<proteinExistence type="predicted"/>
<dbReference type="AlphaFoldDB" id="A0A4Z0V931"/>
<keyword evidence="3" id="KW-0732">Signal</keyword>
<organism evidence="5 6">
    <name type="scientific">Duncaniella freteri</name>
    <dbReference type="NCBI Taxonomy" id="2530391"/>
    <lineage>
        <taxon>Bacteria</taxon>
        <taxon>Pseudomonadati</taxon>
        <taxon>Bacteroidota</taxon>
        <taxon>Bacteroidia</taxon>
        <taxon>Bacteroidales</taxon>
        <taxon>Muribaculaceae</taxon>
        <taxon>Duncaniella</taxon>
    </lineage>
</organism>
<feature type="domain" description="Bacterial surface antigen (D15)" evidence="4">
    <location>
        <begin position="155"/>
        <end position="390"/>
    </location>
</feature>
<feature type="signal peptide" evidence="3">
    <location>
        <begin position="1"/>
        <end position="23"/>
    </location>
</feature>
<dbReference type="GeneID" id="82148953"/>
<evidence type="ECO:0000256" key="2">
    <source>
        <dbReference type="ARBA" id="ARBA00023136"/>
    </source>
</evidence>
<accession>A0A4Z0V931</accession>
<dbReference type="EMBL" id="SJSA01000001">
    <property type="protein sequence ID" value="TGG39912.1"/>
    <property type="molecule type" value="Genomic_DNA"/>
</dbReference>
<evidence type="ECO:0000256" key="1">
    <source>
        <dbReference type="ARBA" id="ARBA00004370"/>
    </source>
</evidence>
<keyword evidence="2" id="KW-0472">Membrane</keyword>
<evidence type="ECO:0000256" key="3">
    <source>
        <dbReference type="SAM" id="SignalP"/>
    </source>
</evidence>
<name>A0A4Z0V931_9BACT</name>
<dbReference type="Pfam" id="PF01103">
    <property type="entry name" value="Omp85"/>
    <property type="match status" value="1"/>
</dbReference>
<protein>
    <recommendedName>
        <fullName evidence="4">Bacterial surface antigen (D15) domain-containing protein</fullName>
    </recommendedName>
</protein>
<reference evidence="5 6" key="1">
    <citation type="submission" date="2019-02" db="EMBL/GenBank/DDBJ databases">
        <title>Isolation and identification of novel species under the genus Muribaculum.</title>
        <authorList>
            <person name="Miyake S."/>
            <person name="Ding Y."/>
            <person name="Low A."/>
            <person name="Soh M."/>
            <person name="Seedorf H."/>
        </authorList>
    </citation>
    <scope>NUCLEOTIDE SEQUENCE [LARGE SCALE GENOMIC DNA]</scope>
    <source>
        <strain evidence="5 6">TLL-A3</strain>
    </source>
</reference>
<feature type="chain" id="PRO_5021261025" description="Bacterial surface antigen (D15) domain-containing protein" evidence="3">
    <location>
        <begin position="24"/>
        <end position="390"/>
    </location>
</feature>
<dbReference type="RefSeq" id="WP_135470832.1">
    <property type="nucleotide sequence ID" value="NZ_CASJDB010000002.1"/>
</dbReference>
<keyword evidence="6" id="KW-1185">Reference proteome</keyword>
<comment type="caution">
    <text evidence="5">The sequence shown here is derived from an EMBL/GenBank/DDBJ whole genome shotgun (WGS) entry which is preliminary data.</text>
</comment>
<dbReference type="InterPro" id="IPR000184">
    <property type="entry name" value="Bac_surfAg_D15"/>
</dbReference>
<evidence type="ECO:0000259" key="4">
    <source>
        <dbReference type="Pfam" id="PF01103"/>
    </source>
</evidence>
<comment type="subcellular location">
    <subcellularLocation>
        <location evidence="1">Membrane</location>
    </subcellularLocation>
</comment>
<gene>
    <name evidence="5" type="ORF">EZ315_04050</name>
</gene>